<dbReference type="GO" id="GO:0008839">
    <property type="term" value="F:4-hydroxy-tetrahydrodipicolinate reductase"/>
    <property type="evidence" value="ECO:0007669"/>
    <property type="project" value="InterPro"/>
</dbReference>
<dbReference type="AlphaFoldDB" id="A0A136Q7Y1"/>
<dbReference type="PATRIC" id="fig|626937.4.peg.321"/>
<evidence type="ECO:0000259" key="3">
    <source>
        <dbReference type="Pfam" id="PF01113"/>
    </source>
</evidence>
<dbReference type="OrthoDB" id="9767616at2"/>
<dbReference type="KEGG" id="cmiu:B1H56_09445"/>
<evidence type="ECO:0000259" key="4">
    <source>
        <dbReference type="Pfam" id="PF19328"/>
    </source>
</evidence>
<dbReference type="Proteomes" id="UP000070366">
    <property type="component" value="Unassembled WGS sequence"/>
</dbReference>
<evidence type="ECO:0000256" key="2">
    <source>
        <dbReference type="ARBA" id="ARBA00023002"/>
    </source>
</evidence>
<dbReference type="Pfam" id="PF01113">
    <property type="entry name" value="DapB_N"/>
    <property type="match status" value="1"/>
</dbReference>
<keyword evidence="1" id="KW-0521">NADP</keyword>
<keyword evidence="2" id="KW-0560">Oxidoreductase</keyword>
<reference evidence="6" key="1">
    <citation type="submission" date="2016-02" db="EMBL/GenBank/DDBJ databases">
        <authorList>
            <person name="Mitreva M."/>
            <person name="Pepin K.H."/>
            <person name="Mihindukulasuriya K.A."/>
            <person name="Fulton R."/>
            <person name="Fronick C."/>
            <person name="O'Laughlin M."/>
            <person name="Miner T."/>
            <person name="Herter B."/>
            <person name="Rosa B.A."/>
            <person name="Cordes M."/>
            <person name="Tomlinson C."/>
            <person name="Wollam A."/>
            <person name="Palsikar V.B."/>
            <person name="Mardis E.R."/>
            <person name="Wilson R.K."/>
        </authorList>
    </citation>
    <scope>NUCLEOTIDE SEQUENCE [LARGE SCALE GENOMIC DNA]</scope>
    <source>
        <strain evidence="6">DSM 22607</strain>
    </source>
</reference>
<organism evidence="5 6">
    <name type="scientific">Christensenella minuta</name>
    <dbReference type="NCBI Taxonomy" id="626937"/>
    <lineage>
        <taxon>Bacteria</taxon>
        <taxon>Bacillati</taxon>
        <taxon>Bacillota</taxon>
        <taxon>Clostridia</taxon>
        <taxon>Christensenellales</taxon>
        <taxon>Christensenellaceae</taxon>
        <taxon>Christensenella</taxon>
    </lineage>
</organism>
<sequence length="346" mass="37901">MYQQKIRAVQYGCGKMAKYTVRYLYEKGADIVGAVDVNPDIVGMDVGEWAGLGVRLGVPIRSDADAVLDECDADIAVLTLFSFMDDMYPHIEKCAARGINVVTTCEEAIYPWTTSPALTNKLDVLAKETGCTIVGSGMQDIYWVNMIAGVAGGVHTIDRIEGAVSYNVEDYGLALAQAHGVGLTPEEFEKQLAHPEVLEPSYVWNSNEALCAKMGWTIKSQTQKSVPYFYGKDLYSETTGETIPKGNCIGMSAVVTTQTHQGPVIETQCIGKVYGPDDGDMCDWKIVGEPDTEFHVVKPATVEHTCATVVNRIPTILNAPAGYVTVDQLDPLEYLSYPIHMYTEEW</sequence>
<keyword evidence="6" id="KW-1185">Reference proteome</keyword>
<dbReference type="Pfam" id="PF19328">
    <property type="entry name" value="DAP_DH_C"/>
    <property type="match status" value="1"/>
</dbReference>
<dbReference type="RefSeq" id="WP_066523220.1">
    <property type="nucleotide sequence ID" value="NZ_CABMOF010000014.1"/>
</dbReference>
<proteinExistence type="predicted"/>
<dbReference type="CDD" id="cd24146">
    <property type="entry name" value="nat-AmDH_N_like"/>
    <property type="match status" value="1"/>
</dbReference>
<dbReference type="Gene3D" id="3.40.50.720">
    <property type="entry name" value="NAD(P)-binding Rossmann-like Domain"/>
    <property type="match status" value="1"/>
</dbReference>
<dbReference type="EMBL" id="LSZW01000030">
    <property type="protein sequence ID" value="KXK66777.1"/>
    <property type="molecule type" value="Genomic_DNA"/>
</dbReference>
<dbReference type="InterPro" id="IPR000846">
    <property type="entry name" value="DapB_N"/>
</dbReference>
<evidence type="ECO:0000256" key="1">
    <source>
        <dbReference type="ARBA" id="ARBA00022857"/>
    </source>
</evidence>
<accession>A0A136Q7Y1</accession>
<name>A0A136Q7Y1_9FIRM</name>
<dbReference type="InterPro" id="IPR045760">
    <property type="entry name" value="DAP_DH_C"/>
</dbReference>
<dbReference type="STRING" id="626937.HMPREF3293_00323"/>
<feature type="domain" description="Dihydrodipicolinate reductase N-terminal" evidence="3">
    <location>
        <begin position="11"/>
        <end position="103"/>
    </location>
</feature>
<dbReference type="SUPFAM" id="SSF51735">
    <property type="entry name" value="NAD(P)-binding Rossmann-fold domains"/>
    <property type="match status" value="1"/>
</dbReference>
<dbReference type="GO" id="GO:0009089">
    <property type="term" value="P:lysine biosynthetic process via diaminopimelate"/>
    <property type="evidence" value="ECO:0007669"/>
    <property type="project" value="InterPro"/>
</dbReference>
<comment type="caution">
    <text evidence="5">The sequence shown here is derived from an EMBL/GenBank/DDBJ whole genome shotgun (WGS) entry which is preliminary data.</text>
</comment>
<protein>
    <submittedName>
        <fullName evidence="5">Dihydrodipicolinate reductase domain protein</fullName>
    </submittedName>
</protein>
<dbReference type="InterPro" id="IPR036291">
    <property type="entry name" value="NAD(P)-bd_dom_sf"/>
</dbReference>
<evidence type="ECO:0000313" key="5">
    <source>
        <dbReference type="EMBL" id="KXK66777.1"/>
    </source>
</evidence>
<feature type="domain" description="2,4-diaminopentanoate dehydrogenase C-terminal" evidence="4">
    <location>
        <begin position="146"/>
        <end position="329"/>
    </location>
</feature>
<evidence type="ECO:0000313" key="6">
    <source>
        <dbReference type="Proteomes" id="UP000070366"/>
    </source>
</evidence>
<gene>
    <name evidence="5" type="ORF">HMPREF3293_00323</name>
</gene>